<dbReference type="Proteomes" id="UP001431209">
    <property type="component" value="Unassembled WGS sequence"/>
</dbReference>
<feature type="compositionally biased region" description="Low complexity" evidence="1">
    <location>
        <begin position="210"/>
        <end position="240"/>
    </location>
</feature>
<accession>A0AAW2YUY6</accession>
<feature type="region of interest" description="Disordered" evidence="1">
    <location>
        <begin position="186"/>
        <end position="260"/>
    </location>
</feature>
<evidence type="ECO:0000256" key="2">
    <source>
        <dbReference type="SAM" id="SignalP"/>
    </source>
</evidence>
<feature type="compositionally biased region" description="Low complexity" evidence="1">
    <location>
        <begin position="186"/>
        <end position="201"/>
    </location>
</feature>
<name>A0AAW2YUY6_9EUKA</name>
<keyword evidence="2" id="KW-0732">Signal</keyword>
<feature type="chain" id="PRO_5043531347" evidence="2">
    <location>
        <begin position="18"/>
        <end position="298"/>
    </location>
</feature>
<dbReference type="AlphaFoldDB" id="A0AAW2YUY6"/>
<evidence type="ECO:0000256" key="1">
    <source>
        <dbReference type="SAM" id="MobiDB-lite"/>
    </source>
</evidence>
<organism evidence="3 4">
    <name type="scientific">Acrasis kona</name>
    <dbReference type="NCBI Taxonomy" id="1008807"/>
    <lineage>
        <taxon>Eukaryota</taxon>
        <taxon>Discoba</taxon>
        <taxon>Heterolobosea</taxon>
        <taxon>Tetramitia</taxon>
        <taxon>Eutetramitia</taxon>
        <taxon>Acrasidae</taxon>
        <taxon>Acrasis</taxon>
    </lineage>
</organism>
<keyword evidence="4" id="KW-1185">Reference proteome</keyword>
<comment type="caution">
    <text evidence="3">The sequence shown here is derived from an EMBL/GenBank/DDBJ whole genome shotgun (WGS) entry which is preliminary data.</text>
</comment>
<gene>
    <name evidence="3" type="ORF">AKO1_013599</name>
</gene>
<proteinExistence type="predicted"/>
<feature type="signal peptide" evidence="2">
    <location>
        <begin position="1"/>
        <end position="17"/>
    </location>
</feature>
<dbReference type="EMBL" id="JAOPGA020000708">
    <property type="protein sequence ID" value="KAL0480950.1"/>
    <property type="molecule type" value="Genomic_DNA"/>
</dbReference>
<protein>
    <submittedName>
        <fullName evidence="3">Uncharacterized protein</fullName>
    </submittedName>
</protein>
<reference evidence="3 4" key="1">
    <citation type="submission" date="2024-03" db="EMBL/GenBank/DDBJ databases">
        <title>The Acrasis kona genome and developmental transcriptomes reveal deep origins of eukaryotic multicellular pathways.</title>
        <authorList>
            <person name="Sheikh S."/>
            <person name="Fu C.-J."/>
            <person name="Brown M.W."/>
            <person name="Baldauf S.L."/>
        </authorList>
    </citation>
    <scope>NUCLEOTIDE SEQUENCE [LARGE SCALE GENOMIC DNA]</scope>
    <source>
        <strain evidence="3 4">ATCC MYA-3509</strain>
    </source>
</reference>
<evidence type="ECO:0000313" key="3">
    <source>
        <dbReference type="EMBL" id="KAL0480950.1"/>
    </source>
</evidence>
<evidence type="ECO:0000313" key="4">
    <source>
        <dbReference type="Proteomes" id="UP001431209"/>
    </source>
</evidence>
<sequence length="298" mass="32036">MLAFLLVLVACIHSVSCVTYSCTKNAAINSHEFNHTFGHSGIIDVGTERYLLLAYPMHVIPQGCTLNAVNLFFPRCAIVVGFGLTGFMFTRLETTTPAWQVSNVTYENRPKTKGTQFGPLNVIRSDNVPLDPPSGLDITSSYKDAIAENQPEYGLFAQINNFNTLHFPTMEAGSPSYITLTIQCGQPSTTPAATQPTQPTQLTPPSPDVTSTASPQTTTQSPTMNLPQTTLSPTTTIAPTDDTKTIEQSGTPAATIPRTKEPDRIIDVTLAPKSNAVLSSCASLSTSLLFCFLIATLM</sequence>